<name>A0A0A2A7G7_PROMR</name>
<dbReference type="STRING" id="74545.EU96_1407"/>
<dbReference type="InterPro" id="IPR000504">
    <property type="entry name" value="RRM_dom"/>
</dbReference>
<dbReference type="PROSITE" id="PS50102">
    <property type="entry name" value="RRM"/>
    <property type="match status" value="1"/>
</dbReference>
<evidence type="ECO:0000313" key="4">
    <source>
        <dbReference type="Proteomes" id="UP000030445"/>
    </source>
</evidence>
<dbReference type="InterPro" id="IPR012677">
    <property type="entry name" value="Nucleotide-bd_a/b_plait_sf"/>
</dbReference>
<dbReference type="InterPro" id="IPR052462">
    <property type="entry name" value="SLIRP/GR-RBP-like"/>
</dbReference>
<dbReference type="InterPro" id="IPR035979">
    <property type="entry name" value="RBD_domain_sf"/>
</dbReference>
<evidence type="ECO:0000259" key="2">
    <source>
        <dbReference type="PROSITE" id="PS50102"/>
    </source>
</evidence>
<accession>A0A0A2A7G7</accession>
<dbReference type="AlphaFoldDB" id="A0A0A2A7G7"/>
<gene>
    <name evidence="3" type="ORF">EU96_1407</name>
</gene>
<dbReference type="Pfam" id="PF00076">
    <property type="entry name" value="RRM_1"/>
    <property type="match status" value="1"/>
</dbReference>
<dbReference type="EMBL" id="JNAM01000011">
    <property type="protein sequence ID" value="KGF96771.1"/>
    <property type="molecule type" value="Genomic_DNA"/>
</dbReference>
<dbReference type="SMART" id="SM00360">
    <property type="entry name" value="RRM"/>
    <property type="match status" value="1"/>
</dbReference>
<keyword evidence="1" id="KW-0694">RNA-binding</keyword>
<dbReference type="SUPFAM" id="SSF54928">
    <property type="entry name" value="RNA-binding domain, RBD"/>
    <property type="match status" value="1"/>
</dbReference>
<dbReference type="Gene3D" id="3.30.70.330">
    <property type="match status" value="1"/>
</dbReference>
<dbReference type="Proteomes" id="UP000030445">
    <property type="component" value="Unassembled WGS sequence"/>
</dbReference>
<reference evidence="4" key="1">
    <citation type="journal article" date="2014" name="Sci. Data">
        <title>Genomes of diverse isolates of the marine cyanobacterium Prochlorococcus.</title>
        <authorList>
            <person name="Biller S."/>
            <person name="Berube P."/>
            <person name="Thompson J."/>
            <person name="Kelly L."/>
            <person name="Roggensack S."/>
            <person name="Awad L."/>
            <person name="Roache-Johnson K."/>
            <person name="Ding H."/>
            <person name="Giovannoni S.J."/>
            <person name="Moore L.R."/>
            <person name="Chisholm S.W."/>
        </authorList>
    </citation>
    <scope>NUCLEOTIDE SEQUENCE [LARGE SCALE GENOMIC DNA]</scope>
    <source>
        <strain evidence="4">MIT 9302</strain>
    </source>
</reference>
<evidence type="ECO:0000256" key="1">
    <source>
        <dbReference type="ARBA" id="ARBA00022884"/>
    </source>
</evidence>
<dbReference type="RefSeq" id="WP_032527045.1">
    <property type="nucleotide sequence ID" value="NZ_CP138951.1"/>
</dbReference>
<comment type="caution">
    <text evidence="3">The sequence shown here is derived from an EMBL/GenBank/DDBJ whole genome shotgun (WGS) entry which is preliminary data.</text>
</comment>
<proteinExistence type="predicted"/>
<evidence type="ECO:0000313" key="3">
    <source>
        <dbReference type="EMBL" id="KGF96771.1"/>
    </source>
</evidence>
<dbReference type="PANTHER" id="PTHR48027">
    <property type="entry name" value="HETEROGENEOUS NUCLEAR RIBONUCLEOPROTEIN 87F-RELATED"/>
    <property type="match status" value="1"/>
</dbReference>
<sequence>MTIFIGNLSWETEVEDLEQLFSNYGVVKKCYLPLDRETGRKRGFAFIDLNDHNSEKKAIDDLQDVEWMGREIRVNVAEKRNGPNNKKHNNFNRNN</sequence>
<protein>
    <submittedName>
        <fullName evidence="3">RNA-binding region RNP-1</fullName>
    </submittedName>
</protein>
<feature type="domain" description="RRM" evidence="2">
    <location>
        <begin position="1"/>
        <end position="79"/>
    </location>
</feature>
<dbReference type="GO" id="GO:0003723">
    <property type="term" value="F:RNA binding"/>
    <property type="evidence" value="ECO:0007669"/>
    <property type="project" value="UniProtKB-KW"/>
</dbReference>
<dbReference type="eggNOG" id="COG0724">
    <property type="taxonomic scope" value="Bacteria"/>
</dbReference>
<organism evidence="3 4">
    <name type="scientific">Prochlorococcus marinus str. MIT 9302</name>
    <dbReference type="NCBI Taxonomy" id="74545"/>
    <lineage>
        <taxon>Bacteria</taxon>
        <taxon>Bacillati</taxon>
        <taxon>Cyanobacteriota</taxon>
        <taxon>Cyanophyceae</taxon>
        <taxon>Synechococcales</taxon>
        <taxon>Prochlorococcaceae</taxon>
        <taxon>Prochlorococcus</taxon>
    </lineage>
</organism>
<dbReference type="OrthoDB" id="465979at2"/>